<dbReference type="Pfam" id="PF23023">
    <property type="entry name" value="Anti-Pycsar_Apyc1"/>
    <property type="match status" value="1"/>
</dbReference>
<keyword evidence="4 8" id="KW-0479">Metal-binding</keyword>
<comment type="similarity">
    <text evidence="8">Belongs to the RNase Z family.</text>
</comment>
<dbReference type="Pfam" id="PF12706">
    <property type="entry name" value="Lactamase_B_2"/>
    <property type="match status" value="1"/>
</dbReference>
<comment type="caution">
    <text evidence="10">The sequence shown here is derived from an EMBL/GenBank/DDBJ whole genome shotgun (WGS) entry which is preliminary data.</text>
</comment>
<feature type="binding site" evidence="8">
    <location>
        <position position="65"/>
    </location>
    <ligand>
        <name>Zn(2+)</name>
        <dbReference type="ChEBI" id="CHEBI:29105"/>
        <label>1</label>
        <note>catalytic</note>
    </ligand>
</feature>
<dbReference type="Proteomes" id="UP000053467">
    <property type="component" value="Unassembled WGS sequence"/>
</dbReference>
<dbReference type="GO" id="GO:0042781">
    <property type="term" value="F:3'-tRNA processing endoribonuclease activity"/>
    <property type="evidence" value="ECO:0007669"/>
    <property type="project" value="UniProtKB-UniRule"/>
</dbReference>
<proteinExistence type="inferred from homology"/>
<keyword evidence="3 8" id="KW-0540">Nuclease</keyword>
<feature type="binding site" evidence="8">
    <location>
        <position position="217"/>
    </location>
    <ligand>
        <name>Zn(2+)</name>
        <dbReference type="ChEBI" id="CHEBI:29105"/>
        <label>2</label>
        <note>catalytic</note>
    </ligand>
</feature>
<evidence type="ECO:0000259" key="9">
    <source>
        <dbReference type="Pfam" id="PF12706"/>
    </source>
</evidence>
<name>A0A101HZC4_UNCT6</name>
<feature type="binding site" evidence="8">
    <location>
        <position position="217"/>
    </location>
    <ligand>
        <name>Zn(2+)</name>
        <dbReference type="ChEBI" id="CHEBI:29105"/>
        <label>1</label>
        <note>catalytic</note>
    </ligand>
</feature>
<dbReference type="PANTHER" id="PTHR46018">
    <property type="entry name" value="ZINC PHOSPHODIESTERASE ELAC PROTEIN 1"/>
    <property type="match status" value="1"/>
</dbReference>
<sequence>MEKVVFLGTSAGMPTKKRNVPSCALIFNTTGEFWLFDCGEGTQQQIHNAGLKLSKLTNIFISHLHGDHLFGLPGLLATRGLLGIKKSINIFGPVGLDNYLKNNFDYSCTHIPYFYHIYAIEKESYLSKNLLWENGNISIYCALLNHYLDSFGYAIIEKNIKRNILVEKLVKMGIPPGPIYKKFKENGIINLNDGTVLKAVDFIKESISIKKLCYCGDTTFSSNAVILAQGADLLIHEGTFCSKRKQEANQSYHSTIEEAIKVARLARVKKLAITHLSPRYHDLKENTENFLELKKAALKKHPEVILAEDFLEIKI</sequence>
<evidence type="ECO:0000313" key="11">
    <source>
        <dbReference type="Proteomes" id="UP000053467"/>
    </source>
</evidence>
<dbReference type="SUPFAM" id="SSF56281">
    <property type="entry name" value="Metallo-hydrolase/oxidoreductase"/>
    <property type="match status" value="1"/>
</dbReference>
<dbReference type="PATRIC" id="fig|1635277.3.peg.779"/>
<evidence type="ECO:0000313" key="10">
    <source>
        <dbReference type="EMBL" id="KUK85775.1"/>
    </source>
</evidence>
<dbReference type="InterPro" id="IPR013471">
    <property type="entry name" value="RNase_Z/BN"/>
</dbReference>
<dbReference type="EC" id="3.1.26.11" evidence="8"/>
<dbReference type="AlphaFoldDB" id="A0A101HZC4"/>
<feature type="binding site" evidence="8">
    <location>
        <position position="68"/>
    </location>
    <ligand>
        <name>Zn(2+)</name>
        <dbReference type="ChEBI" id="CHEBI:29105"/>
        <label>2</label>
        <note>catalytic</note>
    </ligand>
</feature>
<protein>
    <recommendedName>
        <fullName evidence="8">Ribonuclease Z</fullName>
        <shortName evidence="8">RNase Z</shortName>
        <ecNumber evidence="8">3.1.26.11</ecNumber>
    </recommendedName>
    <alternativeName>
        <fullName evidence="8">tRNA 3 endonuclease</fullName>
    </alternativeName>
    <alternativeName>
        <fullName evidence="8">tRNase Z</fullName>
    </alternativeName>
</protein>
<keyword evidence="7 8" id="KW-0862">Zinc</keyword>
<evidence type="ECO:0000256" key="7">
    <source>
        <dbReference type="ARBA" id="ARBA00022833"/>
    </source>
</evidence>
<reference evidence="11" key="1">
    <citation type="journal article" date="2015" name="MBio">
        <title>Genome-Resolved Metagenomic Analysis Reveals Roles for Candidate Phyla and Other Microbial Community Members in Biogeochemical Transformations in Oil Reservoirs.</title>
        <authorList>
            <person name="Hu P."/>
            <person name="Tom L."/>
            <person name="Singh A."/>
            <person name="Thomas B.C."/>
            <person name="Baker B.J."/>
            <person name="Piceno Y.M."/>
            <person name="Andersen G.L."/>
            <person name="Banfield J.F."/>
        </authorList>
    </citation>
    <scope>NUCLEOTIDE SEQUENCE [LARGE SCALE GENOMIC DNA]</scope>
</reference>
<feature type="binding site" evidence="8">
    <location>
        <position position="146"/>
    </location>
    <ligand>
        <name>Zn(2+)</name>
        <dbReference type="ChEBI" id="CHEBI:29105"/>
        <label>1</label>
        <note>catalytic</note>
    </ligand>
</feature>
<organism evidence="10 11">
    <name type="scientific">candidate division TA06 bacterium 34_109</name>
    <dbReference type="NCBI Taxonomy" id="1635277"/>
    <lineage>
        <taxon>Bacteria</taxon>
        <taxon>Bacteria division TA06</taxon>
    </lineage>
</organism>
<evidence type="ECO:0000256" key="4">
    <source>
        <dbReference type="ARBA" id="ARBA00022723"/>
    </source>
</evidence>
<feature type="domain" description="Metallo-beta-lactamase" evidence="9">
    <location>
        <begin position="210"/>
        <end position="275"/>
    </location>
</feature>
<comment type="cofactor">
    <cofactor evidence="8">
        <name>Zn(2+)</name>
        <dbReference type="ChEBI" id="CHEBI:29105"/>
    </cofactor>
    <text evidence="8">Binds 2 Zn(2+) ions.</text>
</comment>
<dbReference type="NCBIfam" id="TIGR02651">
    <property type="entry name" value="RNase_Z"/>
    <property type="match status" value="1"/>
</dbReference>
<evidence type="ECO:0000256" key="3">
    <source>
        <dbReference type="ARBA" id="ARBA00022722"/>
    </source>
</evidence>
<dbReference type="GO" id="GO:0042802">
    <property type="term" value="F:identical protein binding"/>
    <property type="evidence" value="ECO:0007669"/>
    <property type="project" value="UniProtKB-ARBA"/>
</dbReference>
<gene>
    <name evidence="8" type="primary">rnz</name>
    <name evidence="10" type="ORF">XE03_1896</name>
</gene>
<comment type="catalytic activity">
    <reaction evidence="8">
        <text>Endonucleolytic cleavage of RNA, removing extra 3' nucleotides from tRNA precursor, generating 3' termini of tRNAs. A 3'-hydroxy group is left at the tRNA terminus and a 5'-phosphoryl group is left at the trailer molecule.</text>
        <dbReference type="EC" id="3.1.26.11"/>
    </reaction>
</comment>
<feature type="binding site" evidence="8">
    <location>
        <position position="67"/>
    </location>
    <ligand>
        <name>Zn(2+)</name>
        <dbReference type="ChEBI" id="CHEBI:29105"/>
        <label>2</label>
        <note>catalytic</note>
    </ligand>
</feature>
<accession>A0A101HZC4</accession>
<evidence type="ECO:0000256" key="5">
    <source>
        <dbReference type="ARBA" id="ARBA00022759"/>
    </source>
</evidence>
<feature type="binding site" evidence="8">
    <location>
        <position position="63"/>
    </location>
    <ligand>
        <name>Zn(2+)</name>
        <dbReference type="ChEBI" id="CHEBI:29105"/>
        <label>1</label>
        <note>catalytic</note>
    </ligand>
</feature>
<dbReference type="InterPro" id="IPR036866">
    <property type="entry name" value="RibonucZ/Hydroxyglut_hydro"/>
</dbReference>
<keyword evidence="2 8" id="KW-0819">tRNA processing</keyword>
<evidence type="ECO:0000256" key="1">
    <source>
        <dbReference type="ARBA" id="ARBA00011738"/>
    </source>
</evidence>
<evidence type="ECO:0000256" key="2">
    <source>
        <dbReference type="ARBA" id="ARBA00022694"/>
    </source>
</evidence>
<dbReference type="HAMAP" id="MF_01818">
    <property type="entry name" value="RNase_Z_BN"/>
    <property type="match status" value="1"/>
</dbReference>
<dbReference type="EMBL" id="LGGX01000043">
    <property type="protein sequence ID" value="KUK85775.1"/>
    <property type="molecule type" value="Genomic_DNA"/>
</dbReference>
<feature type="active site" description="Proton acceptor" evidence="8">
    <location>
        <position position="67"/>
    </location>
</feature>
<dbReference type="InterPro" id="IPR001279">
    <property type="entry name" value="Metallo-B-lactamas"/>
</dbReference>
<dbReference type="NCBIfam" id="NF000801">
    <property type="entry name" value="PRK00055.1-3"/>
    <property type="match status" value="1"/>
</dbReference>
<dbReference type="PANTHER" id="PTHR46018:SF2">
    <property type="entry name" value="ZINC PHOSPHODIESTERASE ELAC PROTEIN 1"/>
    <property type="match status" value="1"/>
</dbReference>
<dbReference type="GO" id="GO:0008270">
    <property type="term" value="F:zinc ion binding"/>
    <property type="evidence" value="ECO:0007669"/>
    <property type="project" value="UniProtKB-UniRule"/>
</dbReference>
<comment type="subunit">
    <text evidence="1 8">Homodimer.</text>
</comment>
<keyword evidence="6 8" id="KW-0378">Hydrolase</keyword>
<evidence type="ECO:0000256" key="8">
    <source>
        <dbReference type="HAMAP-Rule" id="MF_01818"/>
    </source>
</evidence>
<dbReference type="CDD" id="cd07717">
    <property type="entry name" value="RNaseZ_ZiPD-like_MBL-fold"/>
    <property type="match status" value="1"/>
</dbReference>
<dbReference type="Gene3D" id="3.60.15.10">
    <property type="entry name" value="Ribonuclease Z/Hydroxyacylglutathione hydrolase-like"/>
    <property type="match status" value="1"/>
</dbReference>
<comment type="function">
    <text evidence="8">Zinc phosphodiesterase, which displays some tRNA 3'-processing endonuclease activity. Probably involved in tRNA maturation, by removing a 3'-trailer from precursor tRNA.</text>
</comment>
<feature type="binding site" evidence="8">
    <location>
        <position position="275"/>
    </location>
    <ligand>
        <name>Zn(2+)</name>
        <dbReference type="ChEBI" id="CHEBI:29105"/>
        <label>2</label>
        <note>catalytic</note>
    </ligand>
</feature>
<keyword evidence="5 8" id="KW-0255">Endonuclease</keyword>
<evidence type="ECO:0000256" key="6">
    <source>
        <dbReference type="ARBA" id="ARBA00022801"/>
    </source>
</evidence>
<dbReference type="FunFam" id="3.60.15.10:FF:000002">
    <property type="entry name" value="Ribonuclease Z"/>
    <property type="match status" value="1"/>
</dbReference>